<accession>A0A4P6M2T4</accession>
<reference evidence="1 2" key="1">
    <citation type="submission" date="2019-01" db="EMBL/GenBank/DDBJ databases">
        <title>PMF-metabolizing Aryl O-demethylase.</title>
        <authorList>
            <person name="Kim M."/>
        </authorList>
    </citation>
    <scope>NUCLEOTIDE SEQUENCE [LARGE SCALE GENOMIC DNA]</scope>
    <source>
        <strain evidence="1 2">PMF1</strain>
    </source>
</reference>
<protein>
    <submittedName>
        <fullName evidence="1">Uncharacterized protein</fullName>
    </submittedName>
</protein>
<dbReference type="AlphaFoldDB" id="A0A4P6M2T4"/>
<sequence length="198" mass="23419">MRFYPYFAFDVPIMRNDVAHKGLVEAEDLESMAYDLILDLNTVSSMVRAESYDKFVGFIMTHEKMIYWNPNEKDTENGNYSMYEQLVLELFRNKGVIGEHFWKMLKNPNNYAEEISFYALDDLPEGYIDIPGMVVVLSELVRHENFWKALKELYKKYVTKTAPWVELKDFVRQMKNEYISELTGEAKKQCIEISRMLS</sequence>
<proteinExistence type="predicted"/>
<evidence type="ECO:0000313" key="2">
    <source>
        <dbReference type="Proteomes" id="UP000289794"/>
    </source>
</evidence>
<name>A0A4P6M2T4_9FIRM</name>
<dbReference type="EMBL" id="CP035945">
    <property type="protein sequence ID" value="QBE97990.1"/>
    <property type="molecule type" value="Genomic_DNA"/>
</dbReference>
<dbReference type="KEGG" id="bpro:PMF13cell1_03553"/>
<dbReference type="Proteomes" id="UP000289794">
    <property type="component" value="Chromosome"/>
</dbReference>
<evidence type="ECO:0000313" key="1">
    <source>
        <dbReference type="EMBL" id="QBE97990.1"/>
    </source>
</evidence>
<organism evidence="1 2">
    <name type="scientific">Blautia producta</name>
    <dbReference type="NCBI Taxonomy" id="33035"/>
    <lineage>
        <taxon>Bacteria</taxon>
        <taxon>Bacillati</taxon>
        <taxon>Bacillota</taxon>
        <taxon>Clostridia</taxon>
        <taxon>Lachnospirales</taxon>
        <taxon>Lachnospiraceae</taxon>
        <taxon>Blautia</taxon>
    </lineage>
</organism>
<gene>
    <name evidence="1" type="ORF">PMF13cell1_03553</name>
</gene>